<evidence type="ECO:0000256" key="9">
    <source>
        <dbReference type="SAM" id="MobiDB-lite"/>
    </source>
</evidence>
<dbReference type="SMART" id="SM00357">
    <property type="entry name" value="CSP"/>
    <property type="match status" value="1"/>
</dbReference>
<proteinExistence type="inferred from homology"/>
<feature type="compositionally biased region" description="Basic and acidic residues" evidence="9">
    <location>
        <begin position="762"/>
        <end position="775"/>
    </location>
</feature>
<dbReference type="Pfam" id="PF17876">
    <property type="entry name" value="CSD2"/>
    <property type="match status" value="1"/>
</dbReference>
<dbReference type="InterPro" id="IPR050180">
    <property type="entry name" value="RNR_Ribonuclease"/>
</dbReference>
<organism evidence="11 12">
    <name type="scientific">Exiguobacterium alkaliphilum</name>
    <dbReference type="NCBI Taxonomy" id="1428684"/>
    <lineage>
        <taxon>Bacteria</taxon>
        <taxon>Bacillati</taxon>
        <taxon>Bacillota</taxon>
        <taxon>Bacilli</taxon>
        <taxon>Bacillales</taxon>
        <taxon>Bacillales Family XII. Incertae Sedis</taxon>
        <taxon>Exiguobacterium</taxon>
    </lineage>
</organism>
<keyword evidence="3 8" id="KW-0963">Cytoplasm</keyword>
<dbReference type="Proteomes" id="UP001206821">
    <property type="component" value="Unassembled WGS sequence"/>
</dbReference>
<evidence type="ECO:0000256" key="6">
    <source>
        <dbReference type="ARBA" id="ARBA00022839"/>
    </source>
</evidence>
<comment type="catalytic activity">
    <reaction evidence="1 8">
        <text>Exonucleolytic cleavage in the 3'- to 5'-direction to yield nucleoside 5'-phosphates.</text>
        <dbReference type="EC" id="3.1.13.1"/>
    </reaction>
</comment>
<dbReference type="InterPro" id="IPR001900">
    <property type="entry name" value="RNase_II/R"/>
</dbReference>
<dbReference type="RefSeq" id="WP_034816045.1">
    <property type="nucleotide sequence ID" value="NZ_JANIEK010000041.1"/>
</dbReference>
<dbReference type="SMART" id="SM00316">
    <property type="entry name" value="S1"/>
    <property type="match status" value="1"/>
</dbReference>
<dbReference type="InterPro" id="IPR012340">
    <property type="entry name" value="NA-bd_OB-fold"/>
</dbReference>
<keyword evidence="4 8" id="KW-0540">Nuclease</keyword>
<dbReference type="InterPro" id="IPR022966">
    <property type="entry name" value="RNase_II/R_CS"/>
</dbReference>
<feature type="compositionally biased region" description="Basic and acidic residues" evidence="9">
    <location>
        <begin position="724"/>
        <end position="745"/>
    </location>
</feature>
<dbReference type="InterPro" id="IPR040476">
    <property type="entry name" value="CSD2"/>
</dbReference>
<dbReference type="EC" id="3.1.13.1" evidence="8"/>
<dbReference type="Pfam" id="PF00773">
    <property type="entry name" value="RNB"/>
    <property type="match status" value="1"/>
</dbReference>
<dbReference type="PANTHER" id="PTHR23355">
    <property type="entry name" value="RIBONUCLEASE"/>
    <property type="match status" value="1"/>
</dbReference>
<dbReference type="InterPro" id="IPR013223">
    <property type="entry name" value="RNase_B_OB_dom"/>
</dbReference>
<dbReference type="Pfam" id="PF00575">
    <property type="entry name" value="S1"/>
    <property type="match status" value="1"/>
</dbReference>
<dbReference type="HAMAP" id="MF_01895">
    <property type="entry name" value="RNase_R"/>
    <property type="match status" value="1"/>
</dbReference>
<feature type="domain" description="S1 motif" evidence="10">
    <location>
        <begin position="628"/>
        <end position="707"/>
    </location>
</feature>
<evidence type="ECO:0000313" key="11">
    <source>
        <dbReference type="EMBL" id="MCT4795944.1"/>
    </source>
</evidence>
<comment type="caution">
    <text evidence="11">The sequence shown here is derived from an EMBL/GenBank/DDBJ whole genome shotgun (WGS) entry which is preliminary data.</text>
</comment>
<accession>A0ABT2KZR7</accession>
<keyword evidence="7 8" id="KW-0694">RNA-binding</keyword>
<name>A0ABT2KZR7_9BACL</name>
<evidence type="ECO:0000256" key="7">
    <source>
        <dbReference type="ARBA" id="ARBA00022884"/>
    </source>
</evidence>
<dbReference type="EMBL" id="JANIEK010000041">
    <property type="protein sequence ID" value="MCT4795944.1"/>
    <property type="molecule type" value="Genomic_DNA"/>
</dbReference>
<evidence type="ECO:0000256" key="1">
    <source>
        <dbReference type="ARBA" id="ARBA00001849"/>
    </source>
</evidence>
<comment type="subcellular location">
    <subcellularLocation>
        <location evidence="2 8">Cytoplasm</location>
    </subcellularLocation>
</comment>
<dbReference type="PANTHER" id="PTHR23355:SF9">
    <property type="entry name" value="DIS3-LIKE EXONUCLEASE 2"/>
    <property type="match status" value="1"/>
</dbReference>
<protein>
    <recommendedName>
        <fullName evidence="8">Ribonuclease R</fullName>
        <shortName evidence="8">RNase R</shortName>
        <ecNumber evidence="8">3.1.13.1</ecNumber>
    </recommendedName>
</protein>
<comment type="similarity">
    <text evidence="8">Belongs to the RNR ribonuclease family. RNase R subfamily.</text>
</comment>
<feature type="compositionally biased region" description="Basic residues" evidence="9">
    <location>
        <begin position="787"/>
        <end position="803"/>
    </location>
</feature>
<keyword evidence="5 8" id="KW-0378">Hydrolase</keyword>
<feature type="region of interest" description="Disordered" evidence="9">
    <location>
        <begin position="708"/>
        <end position="803"/>
    </location>
</feature>
<dbReference type="InterPro" id="IPR003029">
    <property type="entry name" value="S1_domain"/>
</dbReference>
<evidence type="ECO:0000256" key="3">
    <source>
        <dbReference type="ARBA" id="ARBA00022490"/>
    </source>
</evidence>
<keyword evidence="6 8" id="KW-0269">Exonuclease</keyword>
<evidence type="ECO:0000256" key="8">
    <source>
        <dbReference type="HAMAP-Rule" id="MF_01895"/>
    </source>
</evidence>
<keyword evidence="12" id="KW-1185">Reference proteome</keyword>
<dbReference type="InterPro" id="IPR011129">
    <property type="entry name" value="CSD"/>
</dbReference>
<dbReference type="SUPFAM" id="SSF50249">
    <property type="entry name" value="Nucleic acid-binding proteins"/>
    <property type="match status" value="4"/>
</dbReference>
<dbReference type="NCBIfam" id="TIGR02063">
    <property type="entry name" value="RNase_R"/>
    <property type="match status" value="1"/>
</dbReference>
<sequence>MNLRDQLLEIIQSSDKALTVDQLTERLALESTDAFKELIRTLNALEEEGLIGRTRTNRYGTLAALGQVAGIISIHQRGFGFLSVEGEADDVFLPAEQLKDVYHGDTILVKKREDNRGKTEGVLLKVLKRGLSEFVGTYTLPSGRLDQFAFIEPDDKRINFWPVVNPDKSLGAVDGHKVVVRITKYPDGRFAGACDVVRIIGHKNDPGVDILSIVYKHGIPTEFPEDVINQANAVPDEADEKDFMGRVDLRNETIFTIDGEDAKDLDDAVHVKKLDNGNYELGVHIADVSHYVTEGSPLDIEAFERGTSVYLVDRVIPMLPHRLSNGICSLNPHVNRLTLSCVMEISPQNGKVVNHELFPSVIKTTERMTYTNVREIIERDDEETLKRYEPYIPLFDLMAELAEVLRKRRNSRGAINFDFAEAKVVVDEEGKPADIVLRPRSVAEKLIEEFMLAANETVAEHFHKMDVPFIYRVHDNPKSDKLDFFFDFVANFGVHIERFKGQTVDPKTLQKILKAIAGEPEEAVISTIMLRSMQQAKYDDVSLGHFGLATDFYTHFTSPIRRYPDLIVHRLMRTYVFNGDVSEKTIAKYEDRLDSIAEQASKRERRSVDAERETQALKKAEYMESRLGEEFDGVVSGVTNFGMFIELPNTIEGLVRLQSMDDYYHFDESQLMLLGERTNRQFRIGDAVRVKVDAVNLDERTIDFTIVGMPKREQSRRRQPTTIKAKEGRPKKDDKRGGRGRDDKRPKRGKSGKSGQAGKSAKPGEKPKRDGEKSSQGRSALNLKNKDKQKRKGDAKRGAKKRR</sequence>
<comment type="function">
    <text evidence="8">3'-5' exoribonuclease that releases 5'-nucleoside monophosphates and is involved in maturation of structured RNAs.</text>
</comment>
<dbReference type="NCBIfam" id="TIGR00358">
    <property type="entry name" value="3_prime_RNase"/>
    <property type="match status" value="1"/>
</dbReference>
<evidence type="ECO:0000256" key="5">
    <source>
        <dbReference type="ARBA" id="ARBA00022801"/>
    </source>
</evidence>
<dbReference type="PROSITE" id="PS50126">
    <property type="entry name" value="S1"/>
    <property type="match status" value="1"/>
</dbReference>
<reference evidence="11 12" key="1">
    <citation type="submission" date="2022-07" db="EMBL/GenBank/DDBJ databases">
        <title>Genomic and pangenome structural analysis of the polyextremophile Exiguobacterium.</title>
        <authorList>
            <person name="Shen L."/>
        </authorList>
    </citation>
    <scope>NUCLEOTIDE SEQUENCE [LARGE SCALE GENOMIC DNA]</scope>
    <source>
        <strain evidence="11 12">12_1</strain>
    </source>
</reference>
<gene>
    <name evidence="8 11" type="primary">rnr</name>
    <name evidence="11" type="ORF">NQG31_10310</name>
</gene>
<dbReference type="Gene3D" id="2.40.50.140">
    <property type="entry name" value="Nucleic acid-binding proteins"/>
    <property type="match status" value="2"/>
</dbReference>
<dbReference type="InterPro" id="IPR004476">
    <property type="entry name" value="RNase_II/RNase_R"/>
</dbReference>
<evidence type="ECO:0000256" key="2">
    <source>
        <dbReference type="ARBA" id="ARBA00004496"/>
    </source>
</evidence>
<dbReference type="CDD" id="cd04471">
    <property type="entry name" value="S1_RNase_R"/>
    <property type="match status" value="1"/>
</dbReference>
<evidence type="ECO:0000259" key="10">
    <source>
        <dbReference type="PROSITE" id="PS50126"/>
    </source>
</evidence>
<dbReference type="Pfam" id="PF08206">
    <property type="entry name" value="OB_RNB"/>
    <property type="match status" value="1"/>
</dbReference>
<dbReference type="PROSITE" id="PS01175">
    <property type="entry name" value="RIBONUCLEASE_II"/>
    <property type="match status" value="1"/>
</dbReference>
<evidence type="ECO:0000313" key="12">
    <source>
        <dbReference type="Proteomes" id="UP001206821"/>
    </source>
</evidence>
<evidence type="ECO:0000256" key="4">
    <source>
        <dbReference type="ARBA" id="ARBA00022722"/>
    </source>
</evidence>
<dbReference type="SMART" id="SM00955">
    <property type="entry name" value="RNB"/>
    <property type="match status" value="1"/>
</dbReference>
<dbReference type="InterPro" id="IPR011805">
    <property type="entry name" value="RNase_R"/>
</dbReference>